<reference evidence="2 3" key="1">
    <citation type="submission" date="2019-03" db="EMBL/GenBank/DDBJ databases">
        <title>Genomic Encyclopedia of Archaeal and Bacterial Type Strains, Phase II (KMG-II): from individual species to whole genera.</title>
        <authorList>
            <person name="Goeker M."/>
        </authorList>
    </citation>
    <scope>NUCLEOTIDE SEQUENCE [LARGE SCALE GENOMIC DNA]</scope>
    <source>
        <strain evidence="2 3">DSM 19034</strain>
    </source>
</reference>
<keyword evidence="1" id="KW-0732">Signal</keyword>
<evidence type="ECO:0008006" key="4">
    <source>
        <dbReference type="Google" id="ProtNLM"/>
    </source>
</evidence>
<dbReference type="PROSITE" id="PS51257">
    <property type="entry name" value="PROKAR_LIPOPROTEIN"/>
    <property type="match status" value="1"/>
</dbReference>
<dbReference type="Proteomes" id="UP000295499">
    <property type="component" value="Unassembled WGS sequence"/>
</dbReference>
<dbReference type="OrthoDB" id="1521716at2"/>
<comment type="caution">
    <text evidence="2">The sequence shown here is derived from an EMBL/GenBank/DDBJ whole genome shotgun (WGS) entry which is preliminary data.</text>
</comment>
<name>A0A4R6IIY5_9SPHI</name>
<feature type="signal peptide" evidence="1">
    <location>
        <begin position="1"/>
        <end position="21"/>
    </location>
</feature>
<dbReference type="PANTHER" id="PTHR41339">
    <property type="entry name" value="LIPL48"/>
    <property type="match status" value="1"/>
</dbReference>
<protein>
    <recommendedName>
        <fullName evidence="4">T9SS C-terminal target domain-containing protein</fullName>
    </recommendedName>
</protein>
<evidence type="ECO:0000313" key="3">
    <source>
        <dbReference type="Proteomes" id="UP000295499"/>
    </source>
</evidence>
<dbReference type="EMBL" id="SNWM01000003">
    <property type="protein sequence ID" value="TDO21959.1"/>
    <property type="molecule type" value="Genomic_DNA"/>
</dbReference>
<gene>
    <name evidence="2" type="ORF">CLV32_3068</name>
</gene>
<dbReference type="PANTHER" id="PTHR41339:SF1">
    <property type="entry name" value="SECRETED PROTEIN"/>
    <property type="match status" value="1"/>
</dbReference>
<dbReference type="AlphaFoldDB" id="A0A4R6IIY5"/>
<proteinExistence type="predicted"/>
<feature type="chain" id="PRO_5020401447" description="T9SS C-terminal target domain-containing protein" evidence="1">
    <location>
        <begin position="22"/>
        <end position="486"/>
    </location>
</feature>
<accession>A0A4R6IIY5</accession>
<evidence type="ECO:0000313" key="2">
    <source>
        <dbReference type="EMBL" id="TDO21959.1"/>
    </source>
</evidence>
<keyword evidence="3" id="KW-1185">Reference proteome</keyword>
<evidence type="ECO:0000256" key="1">
    <source>
        <dbReference type="SAM" id="SignalP"/>
    </source>
</evidence>
<sequence>MKKHLAIFGLALALFATSCSKNDDTDVIEPPVSTGSVVEVSGDIKVNTTWSADKIYLLKGFVYITDGATLTIAPGTIIKGDKATKATLVVTRGSKLNAEGTAAKPIVFTSNVAAGGRREGDWGGLILLGKAPTNQGSEVKIEGGLTPTVSGQEQKYIQYGGTETADNSGILKYVRVEYAGIPFSVDNEINGITFGGVGSGTTIEYVQVYRSGDDAYEWFGGTVNAKHIIASGTWDDDFDTDFGYSGKIQFAVAQRFPLVADQSGSNGFESDNNATGTTAPPKTSAIFSNVTVVGPLAAANTKINGFFQHAAQIRRNSAISTFNSIFTGFPDGIYIDDSTGALTSSNVTDGSLAFQNNLIYGITGTEVKATNATSLAIFETVIKSNNTFLKTAFANALLTAPYKYSSDIVAATVGGAANPQLGRPDFTVVAGGVAASGAAFTHAKIATDTFFEKVTYRGAFGTTDWTAGWANFDPQVTPYTTPGAVN</sequence>
<organism evidence="2 3">
    <name type="scientific">Pedobacter duraquae</name>
    <dbReference type="NCBI Taxonomy" id="425511"/>
    <lineage>
        <taxon>Bacteria</taxon>
        <taxon>Pseudomonadati</taxon>
        <taxon>Bacteroidota</taxon>
        <taxon>Sphingobacteriia</taxon>
        <taxon>Sphingobacteriales</taxon>
        <taxon>Sphingobacteriaceae</taxon>
        <taxon>Pedobacter</taxon>
    </lineage>
</organism>
<dbReference type="RefSeq" id="WP_133556872.1">
    <property type="nucleotide sequence ID" value="NZ_SNWM01000003.1"/>
</dbReference>